<evidence type="ECO:0000313" key="4">
    <source>
        <dbReference type="EMBL" id="MCQ4084289.1"/>
    </source>
</evidence>
<dbReference type="Pfam" id="PF00550">
    <property type="entry name" value="PP-binding"/>
    <property type="match status" value="1"/>
</dbReference>
<feature type="domain" description="Carrier" evidence="3">
    <location>
        <begin position="4"/>
        <end position="85"/>
    </location>
</feature>
<evidence type="ECO:0000259" key="3">
    <source>
        <dbReference type="PROSITE" id="PS50075"/>
    </source>
</evidence>
<evidence type="ECO:0000313" key="5">
    <source>
        <dbReference type="Proteomes" id="UP001057702"/>
    </source>
</evidence>
<dbReference type="Proteomes" id="UP001057702">
    <property type="component" value="Unassembled WGS sequence"/>
</dbReference>
<organism evidence="4 5">
    <name type="scientific">Streptomyces humicola</name>
    <dbReference type="NCBI Taxonomy" id="2953240"/>
    <lineage>
        <taxon>Bacteria</taxon>
        <taxon>Bacillati</taxon>
        <taxon>Actinomycetota</taxon>
        <taxon>Actinomycetes</taxon>
        <taxon>Kitasatosporales</taxon>
        <taxon>Streptomycetaceae</taxon>
        <taxon>Streptomyces</taxon>
    </lineage>
</organism>
<comment type="caution">
    <text evidence="4">The sequence shown here is derived from an EMBL/GenBank/DDBJ whole genome shotgun (WGS) entry which is preliminary data.</text>
</comment>
<gene>
    <name evidence="4" type="ORF">NGB36_27850</name>
</gene>
<reference evidence="4" key="1">
    <citation type="submission" date="2022-06" db="EMBL/GenBank/DDBJ databases">
        <title>Draft genome sequence of Streptomyces sp. RB6PN25 isolated from peat swamp forest in Thailand.</title>
        <authorList>
            <person name="Duangmal K."/>
            <person name="Klaysubun C."/>
        </authorList>
    </citation>
    <scope>NUCLEOTIDE SEQUENCE</scope>
    <source>
        <strain evidence="4">RB6PN25</strain>
    </source>
</reference>
<sequence>MVVSGTSPQEREFRSWLLERLGQYLRRSVEEIDTGVPFAEYGLDSVAALSLFGDIEDDFGLYLEPTVAWDYPTVDSLARHLAAECVRRVTGPLGEER</sequence>
<protein>
    <submittedName>
        <fullName evidence="4">Acyl carrier protein</fullName>
    </submittedName>
</protein>
<keyword evidence="5" id="KW-1185">Reference proteome</keyword>
<dbReference type="PROSITE" id="PS50075">
    <property type="entry name" value="CARRIER"/>
    <property type="match status" value="1"/>
</dbReference>
<accession>A0ABT1Q2Z2</accession>
<evidence type="ECO:0000256" key="1">
    <source>
        <dbReference type="ARBA" id="ARBA00022450"/>
    </source>
</evidence>
<dbReference type="SMART" id="SM00823">
    <property type="entry name" value="PKS_PP"/>
    <property type="match status" value="1"/>
</dbReference>
<keyword evidence="1" id="KW-0596">Phosphopantetheine</keyword>
<dbReference type="InterPro" id="IPR009081">
    <property type="entry name" value="PP-bd_ACP"/>
</dbReference>
<dbReference type="Gene3D" id="1.10.1200.10">
    <property type="entry name" value="ACP-like"/>
    <property type="match status" value="1"/>
</dbReference>
<dbReference type="SUPFAM" id="SSF47336">
    <property type="entry name" value="ACP-like"/>
    <property type="match status" value="1"/>
</dbReference>
<dbReference type="SMART" id="SM01294">
    <property type="entry name" value="PKS_PP_betabranch"/>
    <property type="match status" value="1"/>
</dbReference>
<name>A0ABT1Q2Z2_9ACTN</name>
<proteinExistence type="predicted"/>
<evidence type="ECO:0000256" key="2">
    <source>
        <dbReference type="ARBA" id="ARBA00022553"/>
    </source>
</evidence>
<dbReference type="InterPro" id="IPR020806">
    <property type="entry name" value="PKS_PP-bd"/>
</dbReference>
<dbReference type="RefSeq" id="WP_255923345.1">
    <property type="nucleotide sequence ID" value="NZ_JANFNG010000032.1"/>
</dbReference>
<dbReference type="EMBL" id="JANFNG010000032">
    <property type="protein sequence ID" value="MCQ4084289.1"/>
    <property type="molecule type" value="Genomic_DNA"/>
</dbReference>
<keyword evidence="2" id="KW-0597">Phosphoprotein</keyword>
<dbReference type="InterPro" id="IPR036736">
    <property type="entry name" value="ACP-like_sf"/>
</dbReference>